<feature type="domain" description="Sialate O-acetylesterase" evidence="2">
    <location>
        <begin position="111"/>
        <end position="243"/>
    </location>
</feature>
<sequence length="659" mass="74734">MEKISGMKKIIGLSFALQLICISIYADVRLPALFTDNMVLQQCTDAPFWGEAAPNKVVKVMVGWEAREYETKSDNKGYWNINIPTPKFGGPYSITISDGKKVVLRNVMIGEVWICSGQSNMEMPLAGWGKIQNYQDEIAAANYPDMRLFQVKKVIRNTPQKDVFTENNTGWQVCSSKTIPEFSAVAYFFGRDLLKNRKVPVGLIHTSWGGTPAESWVSAESLETMPYFKDYVRQLKQVSQNDLSLFYIGQLKEWQRKVEEIDLGYEKHYAKWASPDFDDVKWEDMPVPGSWENSVLPDFDGVVWVRKTIEIPLRWQGKELTLRLGGIDDDDITFFNGEEVGHSEGWNVQREYNVPAGLVKAGKAVIAVRISDMALSGGFYGDPVTLQLMLKNSDSISLSGNWKYQIGLKQSEMPLKPISPVDNPKCPTTLYNAMLYPLAPFAFQGVIWYQGEANASMAEQYRTLFPLLIDDWRSLWKRNFPFYFVQLAAFNPERTEPYDSEWAALREAQLNTLHWNNTGMAVAMDIGNAKDIHPKNKQEVGRRLALIARAKTYGEDIPYSGPVFKAYRIEDDKIRISFSHVEGGLKTPNGESLKGFAICGSDRCYYWAEARIEGNEIIVFSPKVPRPYAVRYGWADNISCNLYNGAGLPASPFRTDSRY</sequence>
<dbReference type="InterPro" id="IPR005181">
    <property type="entry name" value="SASA"/>
</dbReference>
<feature type="domain" description="Sialate O-acetylesterase" evidence="2">
    <location>
        <begin position="430"/>
        <end position="545"/>
    </location>
</feature>
<name>A0A7G1HWZ7_9BACT</name>
<dbReference type="InterPro" id="IPR039329">
    <property type="entry name" value="SIAE"/>
</dbReference>
<dbReference type="PANTHER" id="PTHR22901:SF0">
    <property type="entry name" value="SIALATE O-ACETYLESTERASE"/>
    <property type="match status" value="1"/>
</dbReference>
<dbReference type="Proteomes" id="UP000594042">
    <property type="component" value="Chromosome"/>
</dbReference>
<dbReference type="Pfam" id="PF03629">
    <property type="entry name" value="SASA"/>
    <property type="match status" value="2"/>
</dbReference>
<organism evidence="3 4">
    <name type="scientific">Coprobacter secundus subsp. similis</name>
    <dbReference type="NCBI Taxonomy" id="2751153"/>
    <lineage>
        <taxon>Bacteria</taxon>
        <taxon>Pseudomonadati</taxon>
        <taxon>Bacteroidota</taxon>
        <taxon>Bacteroidia</taxon>
        <taxon>Bacteroidales</taxon>
        <taxon>Barnesiellaceae</taxon>
        <taxon>Coprobacter</taxon>
    </lineage>
</organism>
<dbReference type="SUPFAM" id="SSF52266">
    <property type="entry name" value="SGNH hydrolase"/>
    <property type="match status" value="1"/>
</dbReference>
<reference evidence="4" key="1">
    <citation type="submission" date="2020-07" db="EMBL/GenBank/DDBJ databases">
        <title>Complete genome sequencing of Coprobacter sp. strain 2CBH44.</title>
        <authorList>
            <person name="Sakamoto M."/>
            <person name="Murakami T."/>
            <person name="Mori H."/>
        </authorList>
    </citation>
    <scope>NUCLEOTIDE SEQUENCE [LARGE SCALE GENOMIC DNA]</scope>
    <source>
        <strain evidence="4">2CBH44</strain>
    </source>
</reference>
<gene>
    <name evidence="3" type="ORF">Cop2CBH44_16850</name>
</gene>
<dbReference type="GO" id="GO:0004553">
    <property type="term" value="F:hydrolase activity, hydrolyzing O-glycosyl compounds"/>
    <property type="evidence" value="ECO:0007669"/>
    <property type="project" value="InterPro"/>
</dbReference>
<dbReference type="PANTHER" id="PTHR22901">
    <property type="entry name" value="SIALATE O-ACETYLESTERASE"/>
    <property type="match status" value="1"/>
</dbReference>
<protein>
    <submittedName>
        <fullName evidence="3">9-O-acetylesterase</fullName>
    </submittedName>
</protein>
<keyword evidence="1" id="KW-0378">Hydrolase</keyword>
<dbReference type="GO" id="GO:0001681">
    <property type="term" value="F:sialate O-acetylesterase activity"/>
    <property type="evidence" value="ECO:0007669"/>
    <property type="project" value="InterPro"/>
</dbReference>
<dbReference type="KEGG" id="copr:Cop2CBH44_16850"/>
<evidence type="ECO:0000259" key="2">
    <source>
        <dbReference type="Pfam" id="PF03629"/>
    </source>
</evidence>
<dbReference type="InterPro" id="IPR008979">
    <property type="entry name" value="Galactose-bd-like_sf"/>
</dbReference>
<dbReference type="SUPFAM" id="SSF49785">
    <property type="entry name" value="Galactose-binding domain-like"/>
    <property type="match status" value="1"/>
</dbReference>
<dbReference type="EMBL" id="AP023322">
    <property type="protein sequence ID" value="BCI63332.1"/>
    <property type="molecule type" value="Genomic_DNA"/>
</dbReference>
<dbReference type="GO" id="GO:0005975">
    <property type="term" value="P:carbohydrate metabolic process"/>
    <property type="evidence" value="ECO:0007669"/>
    <property type="project" value="InterPro"/>
</dbReference>
<evidence type="ECO:0000256" key="1">
    <source>
        <dbReference type="ARBA" id="ARBA00022801"/>
    </source>
</evidence>
<dbReference type="AlphaFoldDB" id="A0A7G1HWZ7"/>
<evidence type="ECO:0000313" key="3">
    <source>
        <dbReference type="EMBL" id="BCI63332.1"/>
    </source>
</evidence>
<dbReference type="Gene3D" id="3.40.50.1110">
    <property type="entry name" value="SGNH hydrolase"/>
    <property type="match status" value="2"/>
</dbReference>
<dbReference type="InterPro" id="IPR036514">
    <property type="entry name" value="SGNH_hydro_sf"/>
</dbReference>
<accession>A0A7G1HWZ7</accession>
<keyword evidence="4" id="KW-1185">Reference proteome</keyword>
<proteinExistence type="predicted"/>
<evidence type="ECO:0000313" key="4">
    <source>
        <dbReference type="Proteomes" id="UP000594042"/>
    </source>
</evidence>